<reference evidence="1" key="1">
    <citation type="journal article" date="2022" name="bioRxiv">
        <title>Sequencing and chromosome-scale assembly of the giantPleurodeles waltlgenome.</title>
        <authorList>
            <person name="Brown T."/>
            <person name="Elewa A."/>
            <person name="Iarovenko S."/>
            <person name="Subramanian E."/>
            <person name="Araus A.J."/>
            <person name="Petzold A."/>
            <person name="Susuki M."/>
            <person name="Suzuki K.-i.T."/>
            <person name="Hayashi T."/>
            <person name="Toyoda A."/>
            <person name="Oliveira C."/>
            <person name="Osipova E."/>
            <person name="Leigh N.D."/>
            <person name="Simon A."/>
            <person name="Yun M.H."/>
        </authorList>
    </citation>
    <scope>NUCLEOTIDE SEQUENCE</scope>
    <source>
        <strain evidence="1">20211129_DDA</strain>
        <tissue evidence="1">Liver</tissue>
    </source>
</reference>
<protein>
    <submittedName>
        <fullName evidence="1">Uncharacterized protein</fullName>
    </submittedName>
</protein>
<dbReference type="EMBL" id="JANPWB010000007">
    <property type="protein sequence ID" value="KAJ1169691.1"/>
    <property type="molecule type" value="Genomic_DNA"/>
</dbReference>
<evidence type="ECO:0000313" key="1">
    <source>
        <dbReference type="EMBL" id="KAJ1169691.1"/>
    </source>
</evidence>
<dbReference type="AlphaFoldDB" id="A0AAV7T0M2"/>
<name>A0AAV7T0M2_PLEWA</name>
<sequence length="160" mass="18382">MNEKWKAFQSLHTQLQQLDIKLCLFELAWMRITKDGRSQDFLTPLELRRFLDHLLAQLMDHSSQDAWADQLLHGALSATSAHNSRLHTGEHQKRDRLLDRLHGIQEGRETALQAVVTLTQEQGRDKSISQVKPSYRGLNWLPCLHGHVCLARSDFGGPLR</sequence>
<proteinExistence type="predicted"/>
<comment type="caution">
    <text evidence="1">The sequence shown here is derived from an EMBL/GenBank/DDBJ whole genome shotgun (WGS) entry which is preliminary data.</text>
</comment>
<evidence type="ECO:0000313" key="2">
    <source>
        <dbReference type="Proteomes" id="UP001066276"/>
    </source>
</evidence>
<keyword evidence="2" id="KW-1185">Reference proteome</keyword>
<organism evidence="1 2">
    <name type="scientific">Pleurodeles waltl</name>
    <name type="common">Iberian ribbed newt</name>
    <dbReference type="NCBI Taxonomy" id="8319"/>
    <lineage>
        <taxon>Eukaryota</taxon>
        <taxon>Metazoa</taxon>
        <taxon>Chordata</taxon>
        <taxon>Craniata</taxon>
        <taxon>Vertebrata</taxon>
        <taxon>Euteleostomi</taxon>
        <taxon>Amphibia</taxon>
        <taxon>Batrachia</taxon>
        <taxon>Caudata</taxon>
        <taxon>Salamandroidea</taxon>
        <taxon>Salamandridae</taxon>
        <taxon>Pleurodelinae</taxon>
        <taxon>Pleurodeles</taxon>
    </lineage>
</organism>
<gene>
    <name evidence="1" type="ORF">NDU88_001582</name>
</gene>
<dbReference type="Proteomes" id="UP001066276">
    <property type="component" value="Chromosome 4_1"/>
</dbReference>
<accession>A0AAV7T0M2</accession>